<dbReference type="Gene3D" id="3.10.450.10">
    <property type="match status" value="1"/>
</dbReference>
<keyword evidence="1 3" id="KW-0646">Protease inhibitor</keyword>
<sequence>MIAMRCPSAPFNFHSSFNYLSLTLTQTDHPISFSVGEKMATIGAIRESEVSANSLEIDALARFALDDHNKKQNSLLEFKKVSSEGASSRGHNVLHNAGGGRRRPQQGLRGKGLGEAMDELQGSSGIQARRRRLISILLLPYYISLNLNNVVSLFQL</sequence>
<dbReference type="GO" id="GO:0004869">
    <property type="term" value="F:cysteine-type endopeptidase inhibitor activity"/>
    <property type="evidence" value="ECO:0007669"/>
    <property type="project" value="UniProtKB-KW"/>
</dbReference>
<dbReference type="Proteomes" id="UP000298416">
    <property type="component" value="Unassembled WGS sequence"/>
</dbReference>
<proteinExistence type="inferred from homology"/>
<dbReference type="InterPro" id="IPR000010">
    <property type="entry name" value="Cystatin_dom"/>
</dbReference>
<evidence type="ECO:0000313" key="7">
    <source>
        <dbReference type="Proteomes" id="UP000298416"/>
    </source>
</evidence>
<keyword evidence="5" id="KW-0812">Transmembrane</keyword>
<evidence type="ECO:0000313" key="6">
    <source>
        <dbReference type="EMBL" id="KAG6411367.1"/>
    </source>
</evidence>
<comment type="similarity">
    <text evidence="3">Belongs to the cystatin family. Phytocystatin subfamily.</text>
</comment>
<gene>
    <name evidence="6" type="ORF">SASPL_129448</name>
</gene>
<organism evidence="6">
    <name type="scientific">Salvia splendens</name>
    <name type="common">Scarlet sage</name>
    <dbReference type="NCBI Taxonomy" id="180675"/>
    <lineage>
        <taxon>Eukaryota</taxon>
        <taxon>Viridiplantae</taxon>
        <taxon>Streptophyta</taxon>
        <taxon>Embryophyta</taxon>
        <taxon>Tracheophyta</taxon>
        <taxon>Spermatophyta</taxon>
        <taxon>Magnoliopsida</taxon>
        <taxon>eudicotyledons</taxon>
        <taxon>Gunneridae</taxon>
        <taxon>Pentapetalae</taxon>
        <taxon>asterids</taxon>
        <taxon>lamiids</taxon>
        <taxon>Lamiales</taxon>
        <taxon>Lamiaceae</taxon>
        <taxon>Nepetoideae</taxon>
        <taxon>Mentheae</taxon>
        <taxon>Salviinae</taxon>
        <taxon>Salvia</taxon>
        <taxon>Salvia subgen. Calosphace</taxon>
        <taxon>core Calosphace</taxon>
    </lineage>
</organism>
<keyword evidence="5" id="KW-1133">Transmembrane helix</keyword>
<dbReference type="InterPro" id="IPR046350">
    <property type="entry name" value="Cystatin_sf"/>
</dbReference>
<keyword evidence="2 3" id="KW-0789">Thiol protease inhibitor</keyword>
<reference evidence="6" key="1">
    <citation type="submission" date="2018-01" db="EMBL/GenBank/DDBJ databases">
        <authorList>
            <person name="Mao J.F."/>
        </authorList>
    </citation>
    <scope>NUCLEOTIDE SEQUENCE</scope>
    <source>
        <strain evidence="6">Huo1</strain>
        <tissue evidence="6">Leaf</tissue>
    </source>
</reference>
<comment type="caution">
    <text evidence="6">The sequence shown here is derived from an EMBL/GenBank/DDBJ whole genome shotgun (WGS) entry which is preliminary data.</text>
</comment>
<evidence type="ECO:0000256" key="4">
    <source>
        <dbReference type="SAM" id="MobiDB-lite"/>
    </source>
</evidence>
<dbReference type="SUPFAM" id="SSF54403">
    <property type="entry name" value="Cystatin/monellin"/>
    <property type="match status" value="1"/>
</dbReference>
<dbReference type="CDD" id="cd00042">
    <property type="entry name" value="CY"/>
    <property type="match status" value="1"/>
</dbReference>
<dbReference type="PANTHER" id="PTHR11413:SF116">
    <property type="entry name" value="MULTICYSTATIN"/>
    <property type="match status" value="1"/>
</dbReference>
<keyword evidence="7" id="KW-1185">Reference proteome</keyword>
<keyword evidence="5" id="KW-0472">Membrane</keyword>
<reference evidence="6" key="2">
    <citation type="submission" date="2020-08" db="EMBL/GenBank/DDBJ databases">
        <title>Plant Genome Project.</title>
        <authorList>
            <person name="Zhang R.-G."/>
        </authorList>
    </citation>
    <scope>NUCLEOTIDE SEQUENCE</scope>
    <source>
        <strain evidence="6">Huo1</strain>
        <tissue evidence="6">Leaf</tissue>
    </source>
</reference>
<evidence type="ECO:0000256" key="5">
    <source>
        <dbReference type="SAM" id="Phobius"/>
    </source>
</evidence>
<evidence type="ECO:0000256" key="2">
    <source>
        <dbReference type="ARBA" id="ARBA00022704"/>
    </source>
</evidence>
<dbReference type="AlphaFoldDB" id="A0A8X8XED2"/>
<evidence type="ECO:0000256" key="1">
    <source>
        <dbReference type="ARBA" id="ARBA00022690"/>
    </source>
</evidence>
<accession>A0A8X8XED2</accession>
<dbReference type="EMBL" id="PNBA02000010">
    <property type="protein sequence ID" value="KAG6411367.1"/>
    <property type="molecule type" value="Genomic_DNA"/>
</dbReference>
<feature type="region of interest" description="Disordered" evidence="4">
    <location>
        <begin position="86"/>
        <end position="110"/>
    </location>
</feature>
<evidence type="ECO:0000256" key="3">
    <source>
        <dbReference type="RuleBase" id="RU362130"/>
    </source>
</evidence>
<feature type="transmembrane region" description="Helical" evidence="5">
    <location>
        <begin position="133"/>
        <end position="154"/>
    </location>
</feature>
<name>A0A8X8XED2_SALSN</name>
<dbReference type="InterPro" id="IPR027214">
    <property type="entry name" value="Cystatin"/>
</dbReference>
<protein>
    <recommendedName>
        <fullName evidence="3">Cysteine proteinase inhibitor</fullName>
    </recommendedName>
</protein>
<dbReference type="PANTHER" id="PTHR11413">
    <property type="entry name" value="CYSTATIN FAMILY MEMBER"/>
    <property type="match status" value="1"/>
</dbReference>